<dbReference type="InterPro" id="IPR053914">
    <property type="entry name" value="DGF-1_N"/>
</dbReference>
<evidence type="ECO:0000259" key="2">
    <source>
        <dbReference type="Pfam" id="PF22279"/>
    </source>
</evidence>
<evidence type="ECO:0000313" key="4">
    <source>
        <dbReference type="Proteomes" id="UP000007350"/>
    </source>
</evidence>
<gene>
    <name evidence="3" type="ORF">MOQ_006914</name>
</gene>
<evidence type="ECO:0000259" key="1">
    <source>
        <dbReference type="Pfam" id="PF22274"/>
    </source>
</evidence>
<dbReference type="Pfam" id="PF22279">
    <property type="entry name" value="DGF-1_N"/>
    <property type="match status" value="1"/>
</dbReference>
<name>K2MUA3_TRYCR</name>
<keyword evidence="4" id="KW-1185">Reference proteome</keyword>
<protein>
    <submittedName>
        <fullName evidence="3">Dispersed gene family protein 1 (DGF-1), putative</fullName>
    </submittedName>
</protein>
<dbReference type="OrthoDB" id="10352245at2759"/>
<sequence length="460" mass="46494">MLVASSSRLSLRSHSVFSVTNVSAVSSGGGFALGERLAVFDSVLRFVGVEGAVASSLVRCDGGTVGPGGWLELRDVWAVREASSVASLSGVTLSGGAVSIARCAAAGVTLVSGLTITSGVVSVRCNRAGGRVLQSSGDYRLAGLSSVSVVPCDGCAAALACFAALTASFSDCVCSCRAGGVGDACLPFDVPPARTRGGGGGAEDCVSDVTLTESVTFGGGRATACFDSVVFSGPITVTVDLRSMDAFADALNVTLRHCVLAGGAQLRIGGLSESTARLMPHALVNMTNVTSLEGTIVLHGAMPRHSSVLLANSTLRATVGGSQYVPTTPGHAGSQYGPSLVLDGVRLLSTQFVMTRSTLVCGGESCAAILVERGLGVNISSVFYMDNCAVNSETHVVYALASDLRVSGGSVFSIQNSSWSAPSIEYDKGACVFGNVAVAGGSVLQVVSSTFRLGFAMLIA</sequence>
<reference evidence="3 4" key="1">
    <citation type="journal article" date="2012" name="BMC Genomics">
        <title>Comparative genomic analysis of human infective Trypanosoma cruzi lineages with the bat-restricted subspecies T. cruzi marinkellei.</title>
        <authorList>
            <person name="Franzen O."/>
            <person name="Talavera-Lopez C."/>
            <person name="Ochaya S."/>
            <person name="Butler C.E."/>
            <person name="Messenger L.A."/>
            <person name="Lewis M.D."/>
            <person name="Llewellyn M.S."/>
            <person name="Marinkelle C.J."/>
            <person name="Tyler K.M."/>
            <person name="Miles M.A."/>
            <person name="Andersson B."/>
        </authorList>
    </citation>
    <scope>NUCLEOTIDE SEQUENCE [LARGE SCALE GENOMIC DNA]</scope>
    <source>
        <strain evidence="3 4">B7</strain>
    </source>
</reference>
<proteinExistence type="predicted"/>
<dbReference type="Proteomes" id="UP000007350">
    <property type="component" value="Unassembled WGS sequence"/>
</dbReference>
<evidence type="ECO:0000313" key="3">
    <source>
        <dbReference type="EMBL" id="EKF29309.1"/>
    </source>
</evidence>
<comment type="caution">
    <text evidence="3">The sequence shown here is derived from an EMBL/GenBank/DDBJ whole genome shotgun (WGS) entry which is preliminary data.</text>
</comment>
<feature type="domain" description="Dispersed gene family protein 1 N-terminal" evidence="2">
    <location>
        <begin position="91"/>
        <end position="186"/>
    </location>
</feature>
<dbReference type="InterPro" id="IPR053915">
    <property type="entry name" value="DGF-1_b-sheet_dom"/>
</dbReference>
<dbReference type="EMBL" id="AHKC01013545">
    <property type="protein sequence ID" value="EKF29309.1"/>
    <property type="molecule type" value="Genomic_DNA"/>
</dbReference>
<organism evidence="3 4">
    <name type="scientific">Trypanosoma cruzi marinkellei</name>
    <dbReference type="NCBI Taxonomy" id="85056"/>
    <lineage>
        <taxon>Eukaryota</taxon>
        <taxon>Discoba</taxon>
        <taxon>Euglenozoa</taxon>
        <taxon>Kinetoplastea</taxon>
        <taxon>Metakinetoplastina</taxon>
        <taxon>Trypanosomatida</taxon>
        <taxon>Trypanosomatidae</taxon>
        <taxon>Trypanosoma</taxon>
        <taxon>Schizotrypanum</taxon>
    </lineage>
</organism>
<accession>K2MUA3</accession>
<dbReference type="Pfam" id="PF22274">
    <property type="entry name" value="DGF-1_beta-sheet"/>
    <property type="match status" value="1"/>
</dbReference>
<dbReference type="AlphaFoldDB" id="K2MUA3"/>
<feature type="domain" description="Dispersed gene family protein 1 beta-sheet" evidence="1">
    <location>
        <begin position="252"/>
        <end position="410"/>
    </location>
</feature>
<feature type="non-terminal residue" evidence="3">
    <location>
        <position position="460"/>
    </location>
</feature>